<dbReference type="Pfam" id="PF00089">
    <property type="entry name" value="Trypsin"/>
    <property type="match status" value="1"/>
</dbReference>
<evidence type="ECO:0000256" key="1">
    <source>
        <dbReference type="ARBA" id="ARBA00007664"/>
    </source>
</evidence>
<keyword evidence="3" id="KW-0732">Signal</keyword>
<organism evidence="5 6">
    <name type="scientific">Coemansia javaensis</name>
    <dbReference type="NCBI Taxonomy" id="2761396"/>
    <lineage>
        <taxon>Eukaryota</taxon>
        <taxon>Fungi</taxon>
        <taxon>Fungi incertae sedis</taxon>
        <taxon>Zoopagomycota</taxon>
        <taxon>Kickxellomycotina</taxon>
        <taxon>Kickxellomycetes</taxon>
        <taxon>Kickxellales</taxon>
        <taxon>Kickxellaceae</taxon>
        <taxon>Coemansia</taxon>
    </lineage>
</organism>
<comment type="similarity">
    <text evidence="1">Belongs to the peptidase S1 family.</text>
</comment>
<dbReference type="OrthoDB" id="6380398at2759"/>
<evidence type="ECO:0000313" key="6">
    <source>
        <dbReference type="Proteomes" id="UP001140217"/>
    </source>
</evidence>
<dbReference type="PANTHER" id="PTHR24276:SF91">
    <property type="entry name" value="AT26814P-RELATED"/>
    <property type="match status" value="1"/>
</dbReference>
<evidence type="ECO:0000256" key="3">
    <source>
        <dbReference type="SAM" id="SignalP"/>
    </source>
</evidence>
<dbReference type="PANTHER" id="PTHR24276">
    <property type="entry name" value="POLYSERASE-RELATED"/>
    <property type="match status" value="1"/>
</dbReference>
<keyword evidence="6" id="KW-1185">Reference proteome</keyword>
<evidence type="ECO:0000256" key="2">
    <source>
        <dbReference type="ARBA" id="ARBA00023157"/>
    </source>
</evidence>
<sequence length="315" mass="32399">MAAYRTLLVLAALVACLTDAVVVPALGKRIVNGFLTPNNMAPYVVSVMRSMGGGMVYLCGGSIISPNHILTAAHCVYDDSAKGAATAVNMTIGYGSMNKSQQKKTVATAVYMHPKSYVGGKFNGTYDIAVIKVPTLAFDSSTAKIGIYTGAIQPGQNLLAMGWGQTEPNALMLSSLRGVIRQAGNAAQCKTKGTDYSVNNGPTICSPGLLTPEQSTCSGDSGTAIAINSNGTMLLAGLNSVAVTAGGGNCSSPTSTHFYIRAAHYVGFISESTGLPQSYFGATGGKDAGLAPANTTVTQTVVVMPTNMPGWLANY</sequence>
<dbReference type="SUPFAM" id="SSF50494">
    <property type="entry name" value="Trypsin-like serine proteases"/>
    <property type="match status" value="1"/>
</dbReference>
<dbReference type="GO" id="GO:0004252">
    <property type="term" value="F:serine-type endopeptidase activity"/>
    <property type="evidence" value="ECO:0007669"/>
    <property type="project" value="InterPro"/>
</dbReference>
<protein>
    <recommendedName>
        <fullName evidence="4">Peptidase S1 domain-containing protein</fullName>
    </recommendedName>
</protein>
<dbReference type="PROSITE" id="PS51257">
    <property type="entry name" value="PROKAR_LIPOPROTEIN"/>
    <property type="match status" value="1"/>
</dbReference>
<dbReference type="GO" id="GO:0006508">
    <property type="term" value="P:proteolysis"/>
    <property type="evidence" value="ECO:0007669"/>
    <property type="project" value="InterPro"/>
</dbReference>
<dbReference type="InterPro" id="IPR001254">
    <property type="entry name" value="Trypsin_dom"/>
</dbReference>
<dbReference type="Gene3D" id="2.40.10.10">
    <property type="entry name" value="Trypsin-like serine proteases"/>
    <property type="match status" value="1"/>
</dbReference>
<feature type="domain" description="Peptidase S1" evidence="4">
    <location>
        <begin position="30"/>
        <end position="274"/>
    </location>
</feature>
<evidence type="ECO:0000259" key="4">
    <source>
        <dbReference type="PROSITE" id="PS50240"/>
    </source>
</evidence>
<dbReference type="PRINTS" id="PR00722">
    <property type="entry name" value="CHYMOTRYPSIN"/>
</dbReference>
<reference evidence="5" key="1">
    <citation type="submission" date="2022-07" db="EMBL/GenBank/DDBJ databases">
        <title>Phylogenomic reconstructions and comparative analyses of Kickxellomycotina fungi.</title>
        <authorList>
            <person name="Reynolds N.K."/>
            <person name="Stajich J.E."/>
            <person name="Barry K."/>
            <person name="Grigoriev I.V."/>
            <person name="Crous P."/>
            <person name="Smith M.E."/>
        </authorList>
    </citation>
    <scope>NUCLEOTIDE SEQUENCE</scope>
    <source>
        <strain evidence="5">NBRC 105414</strain>
    </source>
</reference>
<dbReference type="PROSITE" id="PS50240">
    <property type="entry name" value="TRYPSIN_DOM"/>
    <property type="match status" value="1"/>
</dbReference>
<keyword evidence="2" id="KW-1015">Disulfide bond</keyword>
<comment type="caution">
    <text evidence="5">The sequence shown here is derived from an EMBL/GenBank/DDBJ whole genome shotgun (WGS) entry which is preliminary data.</text>
</comment>
<dbReference type="InterPro" id="IPR043504">
    <property type="entry name" value="Peptidase_S1_PA_chymotrypsin"/>
</dbReference>
<feature type="chain" id="PRO_5040776688" description="Peptidase S1 domain-containing protein" evidence="3">
    <location>
        <begin position="28"/>
        <end position="315"/>
    </location>
</feature>
<dbReference type="PROSITE" id="PS00134">
    <property type="entry name" value="TRYPSIN_HIS"/>
    <property type="match status" value="1"/>
</dbReference>
<name>A0A9W8HF93_9FUNG</name>
<dbReference type="SMART" id="SM00020">
    <property type="entry name" value="Tryp_SPc"/>
    <property type="match status" value="1"/>
</dbReference>
<dbReference type="InterPro" id="IPR050430">
    <property type="entry name" value="Peptidase_S1"/>
</dbReference>
<dbReference type="Proteomes" id="UP001140217">
    <property type="component" value="Unassembled WGS sequence"/>
</dbReference>
<feature type="signal peptide" evidence="3">
    <location>
        <begin position="1"/>
        <end position="27"/>
    </location>
</feature>
<gene>
    <name evidence="5" type="ORF">H4R18_001344</name>
</gene>
<dbReference type="InterPro" id="IPR018114">
    <property type="entry name" value="TRYPSIN_HIS"/>
</dbReference>
<dbReference type="EMBL" id="JANBUL010000034">
    <property type="protein sequence ID" value="KAJ2784031.1"/>
    <property type="molecule type" value="Genomic_DNA"/>
</dbReference>
<evidence type="ECO:0000313" key="5">
    <source>
        <dbReference type="EMBL" id="KAJ2784031.1"/>
    </source>
</evidence>
<dbReference type="InterPro" id="IPR009003">
    <property type="entry name" value="Peptidase_S1_PA"/>
</dbReference>
<proteinExistence type="inferred from homology"/>
<dbReference type="InterPro" id="IPR001314">
    <property type="entry name" value="Peptidase_S1A"/>
</dbReference>
<accession>A0A9W8HF93</accession>
<dbReference type="AlphaFoldDB" id="A0A9W8HF93"/>